<dbReference type="GO" id="GO:0008188">
    <property type="term" value="F:neuropeptide receptor activity"/>
    <property type="evidence" value="ECO:0007669"/>
    <property type="project" value="TreeGrafter"/>
</dbReference>
<dbReference type="EMBL" id="JTDY01008879">
    <property type="protein sequence ID" value="KOB64348.1"/>
    <property type="molecule type" value="Genomic_DNA"/>
</dbReference>
<reference evidence="11 12" key="1">
    <citation type="journal article" date="2015" name="Genome Biol. Evol.">
        <title>The genome of winter moth (Operophtera brumata) provides a genomic perspective on sexual dimorphism and phenology.</title>
        <authorList>
            <person name="Derks M.F."/>
            <person name="Smit S."/>
            <person name="Salis L."/>
            <person name="Schijlen E."/>
            <person name="Bossers A."/>
            <person name="Mateman C."/>
            <person name="Pijl A.S."/>
            <person name="de Ridder D."/>
            <person name="Groenen M.A."/>
            <person name="Visser M.E."/>
            <person name="Megens H.J."/>
        </authorList>
    </citation>
    <scope>NUCLEOTIDE SEQUENCE [LARGE SCALE GENOMIC DNA]</scope>
    <source>
        <strain evidence="11">WM2013NL</strain>
        <tissue evidence="11">Head and thorax</tissue>
    </source>
</reference>
<keyword evidence="5" id="KW-0297">G-protein coupled receptor</keyword>
<evidence type="ECO:0000256" key="4">
    <source>
        <dbReference type="ARBA" id="ARBA00022989"/>
    </source>
</evidence>
<dbReference type="Gene3D" id="1.20.1070.10">
    <property type="entry name" value="Rhodopsin 7-helix transmembrane proteins"/>
    <property type="match status" value="1"/>
</dbReference>
<organism evidence="11 12">
    <name type="scientific">Operophtera brumata</name>
    <name type="common">Winter moth</name>
    <name type="synonym">Phalaena brumata</name>
    <dbReference type="NCBI Taxonomy" id="104452"/>
    <lineage>
        <taxon>Eukaryota</taxon>
        <taxon>Metazoa</taxon>
        <taxon>Ecdysozoa</taxon>
        <taxon>Arthropoda</taxon>
        <taxon>Hexapoda</taxon>
        <taxon>Insecta</taxon>
        <taxon>Pterygota</taxon>
        <taxon>Neoptera</taxon>
        <taxon>Endopterygota</taxon>
        <taxon>Lepidoptera</taxon>
        <taxon>Glossata</taxon>
        <taxon>Ditrysia</taxon>
        <taxon>Geometroidea</taxon>
        <taxon>Geometridae</taxon>
        <taxon>Larentiinae</taxon>
        <taxon>Operophtera</taxon>
    </lineage>
</organism>
<feature type="domain" description="G-protein coupled receptors family 1 profile" evidence="10">
    <location>
        <begin position="1"/>
        <end position="102"/>
    </location>
</feature>
<comment type="similarity">
    <text evidence="2">Belongs to the G-protein coupled receptor 1 family.</text>
</comment>
<dbReference type="STRING" id="104452.A0A0L7KM13"/>
<dbReference type="AlphaFoldDB" id="A0A0L7KM13"/>
<keyword evidence="6 9" id="KW-0472">Membrane</keyword>
<evidence type="ECO:0000256" key="3">
    <source>
        <dbReference type="ARBA" id="ARBA00022692"/>
    </source>
</evidence>
<keyword evidence="12" id="KW-1185">Reference proteome</keyword>
<keyword evidence="7 11" id="KW-0675">Receptor</keyword>
<dbReference type="Proteomes" id="UP000037510">
    <property type="component" value="Unassembled WGS sequence"/>
</dbReference>
<dbReference type="PRINTS" id="PR00237">
    <property type="entry name" value="GPCRRHODOPSN"/>
</dbReference>
<dbReference type="SUPFAM" id="SSF81321">
    <property type="entry name" value="Family A G protein-coupled receptor-like"/>
    <property type="match status" value="1"/>
</dbReference>
<dbReference type="PANTHER" id="PTHR24243">
    <property type="entry name" value="G-PROTEIN COUPLED RECEPTOR"/>
    <property type="match status" value="1"/>
</dbReference>
<dbReference type="PANTHER" id="PTHR24243:SF208">
    <property type="entry name" value="PYROKININ-1 RECEPTOR"/>
    <property type="match status" value="1"/>
</dbReference>
<evidence type="ECO:0000259" key="10">
    <source>
        <dbReference type="PROSITE" id="PS50262"/>
    </source>
</evidence>
<keyword evidence="4 9" id="KW-1133">Transmembrane helix</keyword>
<proteinExistence type="inferred from homology"/>
<evidence type="ECO:0000256" key="2">
    <source>
        <dbReference type="ARBA" id="ARBA00010663"/>
    </source>
</evidence>
<protein>
    <submittedName>
        <fullName evidence="11">Diapause hormone receptor-1</fullName>
    </submittedName>
</protein>
<comment type="caution">
    <text evidence="11">The sequence shown here is derived from an EMBL/GenBank/DDBJ whole genome shotgun (WGS) entry which is preliminary data.</text>
</comment>
<feature type="transmembrane region" description="Helical" evidence="9">
    <location>
        <begin position="36"/>
        <end position="54"/>
    </location>
</feature>
<evidence type="ECO:0000313" key="12">
    <source>
        <dbReference type="Proteomes" id="UP000037510"/>
    </source>
</evidence>
<dbReference type="Pfam" id="PF00001">
    <property type="entry name" value="7tm_1"/>
    <property type="match status" value="1"/>
</dbReference>
<keyword evidence="8" id="KW-0807">Transducer</keyword>
<dbReference type="InterPro" id="IPR000276">
    <property type="entry name" value="GPCR_Rhodpsn"/>
</dbReference>
<evidence type="ECO:0000313" key="11">
    <source>
        <dbReference type="EMBL" id="KOB64348.1"/>
    </source>
</evidence>
<evidence type="ECO:0000256" key="6">
    <source>
        <dbReference type="ARBA" id="ARBA00023136"/>
    </source>
</evidence>
<evidence type="ECO:0000256" key="8">
    <source>
        <dbReference type="ARBA" id="ARBA00023224"/>
    </source>
</evidence>
<sequence>MKLRETSLGNEHKDLERNMSHTRKTIRKHCQSTRRVVKMLVAVVVAFFVCWAPFHAQRLVAIYGTTENHHARSPILLSAYYLLTYSSGIFYYLSTCINPIFYHIMSNKFRDAFKLQELKVYNNHIVITKTQRSQASTTEAEDTITDLVNPTSAKTADTVRGMKRATGVPSTGQRALKQPKMTSTTVVLVAAETKQAPKMTSTTVVLVAAETKQAPKMTSTTVVLVAAETKQAPKMTSTTVVLVAAETKQAPKMTSTTVVLVAAEAKPAPKMTSTTVVLVAVETKQAPKMTSTTVVLVAAEAKPAPKMTSPTVLLAAVETKQAPKKMTCLK</sequence>
<comment type="subcellular location">
    <subcellularLocation>
        <location evidence="1">Membrane</location>
        <topology evidence="1">Multi-pass membrane protein</topology>
    </subcellularLocation>
</comment>
<evidence type="ECO:0000256" key="9">
    <source>
        <dbReference type="SAM" id="Phobius"/>
    </source>
</evidence>
<dbReference type="InterPro" id="IPR017452">
    <property type="entry name" value="GPCR_Rhodpsn_7TM"/>
</dbReference>
<keyword evidence="3 9" id="KW-0812">Transmembrane</keyword>
<dbReference type="GO" id="GO:0005886">
    <property type="term" value="C:plasma membrane"/>
    <property type="evidence" value="ECO:0007669"/>
    <property type="project" value="TreeGrafter"/>
</dbReference>
<evidence type="ECO:0000256" key="5">
    <source>
        <dbReference type="ARBA" id="ARBA00023040"/>
    </source>
</evidence>
<dbReference type="PROSITE" id="PS50262">
    <property type="entry name" value="G_PROTEIN_RECEP_F1_2"/>
    <property type="match status" value="1"/>
</dbReference>
<evidence type="ECO:0000256" key="1">
    <source>
        <dbReference type="ARBA" id="ARBA00004141"/>
    </source>
</evidence>
<evidence type="ECO:0000256" key="7">
    <source>
        <dbReference type="ARBA" id="ARBA00023170"/>
    </source>
</evidence>
<feature type="transmembrane region" description="Helical" evidence="9">
    <location>
        <begin position="74"/>
        <end position="93"/>
    </location>
</feature>
<name>A0A0L7KM13_OPEBR</name>
<gene>
    <name evidence="11" type="ORF">OBRU01_24407</name>
</gene>
<accession>A0A0L7KM13</accession>